<feature type="transmembrane region" description="Helical" evidence="1">
    <location>
        <begin position="56"/>
        <end position="75"/>
    </location>
</feature>
<evidence type="ECO:0000256" key="1">
    <source>
        <dbReference type="SAM" id="Phobius"/>
    </source>
</evidence>
<feature type="transmembrane region" description="Helical" evidence="1">
    <location>
        <begin position="148"/>
        <end position="174"/>
    </location>
</feature>
<dbReference type="RefSeq" id="WP_072629925.1">
    <property type="nucleotide sequence ID" value="NZ_MLCB01000099.1"/>
</dbReference>
<accession>A0A1L9NYP5</accession>
<dbReference type="EMBL" id="MLCB01000099">
    <property type="protein sequence ID" value="OJI94396.1"/>
    <property type="molecule type" value="Genomic_DNA"/>
</dbReference>
<dbReference type="Proteomes" id="UP000184514">
    <property type="component" value="Unassembled WGS sequence"/>
</dbReference>
<keyword evidence="1" id="KW-0812">Transmembrane</keyword>
<feature type="transmembrane region" description="Helical" evidence="1">
    <location>
        <begin position="110"/>
        <end position="128"/>
    </location>
</feature>
<sequence length="276" mass="29720">MLPSLPLPMFGAFLMGFLALQMLLARERSVLLVALLALCAVQSALIALVQHYEVTALRFFQPIVASVIPPLVWITMCRLGATVTSQFWVHLLWPIVALVAILVQPHVLDVMIPLLYIGYGTVIVLRSLKGADALPHVRLESGEASGRVWRWIGAALICSALVDVAIVAAIIAGFEAWRGWIIGAGSSGMLLMLSALSLSRAISDVPEKSAETDATSQPSQSPTPEDAVIIARLDVLMEEGRLYLDPDLTLTRIARKLGLPSKTLSSVTCPPKLPSV</sequence>
<proteinExistence type="predicted"/>
<gene>
    <name evidence="2" type="ORF">PFRI_13300</name>
</gene>
<protein>
    <recommendedName>
        <fullName evidence="4">HTH araC/xylS-type domain-containing protein</fullName>
    </recommendedName>
</protein>
<evidence type="ECO:0000313" key="2">
    <source>
        <dbReference type="EMBL" id="OJI94396.1"/>
    </source>
</evidence>
<organism evidence="2 3">
    <name type="scientific">Planktotalea frisia</name>
    <dbReference type="NCBI Taxonomy" id="696762"/>
    <lineage>
        <taxon>Bacteria</taxon>
        <taxon>Pseudomonadati</taxon>
        <taxon>Pseudomonadota</taxon>
        <taxon>Alphaproteobacteria</taxon>
        <taxon>Rhodobacterales</taxon>
        <taxon>Paracoccaceae</taxon>
        <taxon>Planktotalea</taxon>
    </lineage>
</organism>
<comment type="caution">
    <text evidence="2">The sequence shown here is derived from an EMBL/GenBank/DDBJ whole genome shotgun (WGS) entry which is preliminary data.</text>
</comment>
<feature type="transmembrane region" description="Helical" evidence="1">
    <location>
        <begin position="6"/>
        <end position="24"/>
    </location>
</feature>
<dbReference type="STRING" id="696762.PFRI_13300"/>
<feature type="transmembrane region" description="Helical" evidence="1">
    <location>
        <begin position="31"/>
        <end position="50"/>
    </location>
</feature>
<feature type="transmembrane region" description="Helical" evidence="1">
    <location>
        <begin position="180"/>
        <end position="198"/>
    </location>
</feature>
<keyword evidence="1" id="KW-0472">Membrane</keyword>
<keyword evidence="3" id="KW-1185">Reference proteome</keyword>
<keyword evidence="1" id="KW-1133">Transmembrane helix</keyword>
<feature type="transmembrane region" description="Helical" evidence="1">
    <location>
        <begin position="87"/>
        <end position="104"/>
    </location>
</feature>
<reference evidence="2 3" key="1">
    <citation type="submission" date="2016-10" db="EMBL/GenBank/DDBJ databases">
        <title>Genome sequence of Planktotalea frisia SH6-1.</title>
        <authorList>
            <person name="Poehlein A."/>
            <person name="Bakenhus I."/>
            <person name="Voget S."/>
            <person name="Brinkhoff T."/>
            <person name="Simon M."/>
        </authorList>
    </citation>
    <scope>NUCLEOTIDE SEQUENCE [LARGE SCALE GENOMIC DNA]</scope>
    <source>
        <strain evidence="2 3">SH6-1</strain>
    </source>
</reference>
<dbReference type="AlphaFoldDB" id="A0A1L9NYP5"/>
<evidence type="ECO:0008006" key="4">
    <source>
        <dbReference type="Google" id="ProtNLM"/>
    </source>
</evidence>
<name>A0A1L9NYP5_9RHOB</name>
<evidence type="ECO:0000313" key="3">
    <source>
        <dbReference type="Proteomes" id="UP000184514"/>
    </source>
</evidence>
<dbReference type="OrthoDB" id="345413at2"/>